<feature type="region of interest" description="Disordered" evidence="1">
    <location>
        <begin position="1249"/>
        <end position="1269"/>
    </location>
</feature>
<evidence type="ECO:0000313" key="3">
    <source>
        <dbReference type="Proteomes" id="UP000224006"/>
    </source>
</evidence>
<feature type="compositionally biased region" description="Basic and acidic residues" evidence="1">
    <location>
        <begin position="1321"/>
        <end position="1341"/>
    </location>
</feature>
<dbReference type="EMBL" id="NWUJ01000005">
    <property type="protein sequence ID" value="PFH34997.1"/>
    <property type="molecule type" value="Genomic_DNA"/>
</dbReference>
<comment type="caution">
    <text evidence="2">The sequence shown here is derived from an EMBL/GenBank/DDBJ whole genome shotgun (WGS) entry which is preliminary data.</text>
</comment>
<reference evidence="2 3" key="1">
    <citation type="submission" date="2017-09" db="EMBL/GenBank/DDBJ databases">
        <title>Genome sequencing of Besnoitia besnoiti strain Bb-Ger1.</title>
        <authorList>
            <person name="Schares G."/>
            <person name="Venepally P."/>
            <person name="Lorenzi H.A."/>
        </authorList>
    </citation>
    <scope>NUCLEOTIDE SEQUENCE [LARGE SCALE GENOMIC DNA]</scope>
    <source>
        <strain evidence="2 3">Bb-Ger1</strain>
    </source>
</reference>
<dbReference type="Gene3D" id="2.130.10.10">
    <property type="entry name" value="YVTN repeat-like/Quinoprotein amine dehydrogenase"/>
    <property type="match status" value="2"/>
</dbReference>
<dbReference type="STRING" id="94643.A0A2A9MHD3"/>
<proteinExistence type="predicted"/>
<dbReference type="GO" id="GO:0000462">
    <property type="term" value="P:maturation of SSU-rRNA from tricistronic rRNA transcript (SSU-rRNA, 5.8S rRNA, LSU-rRNA)"/>
    <property type="evidence" value="ECO:0007669"/>
    <property type="project" value="InterPro"/>
</dbReference>
<protein>
    <recommendedName>
        <fullName evidence="4">WD domain, G-beta repeat-containing protein</fullName>
    </recommendedName>
</protein>
<feature type="region of interest" description="Disordered" evidence="1">
    <location>
        <begin position="652"/>
        <end position="687"/>
    </location>
</feature>
<dbReference type="PANTHER" id="PTHR44163">
    <property type="entry name" value="U3 SMALL NUCLEOLAR RNA-ASSOCIATED PROTEIN 4 HOMOLOG"/>
    <property type="match status" value="1"/>
</dbReference>
<keyword evidence="3" id="KW-1185">Reference proteome</keyword>
<dbReference type="GO" id="GO:0030686">
    <property type="term" value="C:90S preribosome"/>
    <property type="evidence" value="ECO:0007669"/>
    <property type="project" value="InterPro"/>
</dbReference>
<feature type="compositionally biased region" description="Low complexity" evidence="1">
    <location>
        <begin position="1053"/>
        <end position="1067"/>
    </location>
</feature>
<dbReference type="GO" id="GO:0034455">
    <property type="term" value="C:t-UTP complex"/>
    <property type="evidence" value="ECO:0007669"/>
    <property type="project" value="TreeGrafter"/>
</dbReference>
<dbReference type="Proteomes" id="UP000224006">
    <property type="component" value="Chromosome V"/>
</dbReference>
<dbReference type="SMART" id="SM00320">
    <property type="entry name" value="WD40"/>
    <property type="match status" value="3"/>
</dbReference>
<dbReference type="GO" id="GO:0032040">
    <property type="term" value="C:small-subunit processome"/>
    <property type="evidence" value="ECO:0007669"/>
    <property type="project" value="TreeGrafter"/>
</dbReference>
<gene>
    <name evidence="2" type="ORF">BESB_058840</name>
</gene>
<dbReference type="VEuPathDB" id="ToxoDB:BESB_058840"/>
<accession>A0A2A9MHD3</accession>
<dbReference type="GeneID" id="40310812"/>
<dbReference type="SUPFAM" id="SSF50978">
    <property type="entry name" value="WD40 repeat-like"/>
    <property type="match status" value="2"/>
</dbReference>
<feature type="compositionally biased region" description="Acidic residues" evidence="1">
    <location>
        <begin position="207"/>
        <end position="219"/>
    </location>
</feature>
<dbReference type="KEGG" id="bbes:BESB_058840"/>
<dbReference type="GO" id="GO:0003723">
    <property type="term" value="F:RNA binding"/>
    <property type="evidence" value="ECO:0007669"/>
    <property type="project" value="TreeGrafter"/>
</dbReference>
<dbReference type="InterPro" id="IPR046351">
    <property type="entry name" value="UTP4"/>
</dbReference>
<dbReference type="InterPro" id="IPR036322">
    <property type="entry name" value="WD40_repeat_dom_sf"/>
</dbReference>
<feature type="region of interest" description="Disordered" evidence="1">
    <location>
        <begin position="190"/>
        <end position="219"/>
    </location>
</feature>
<name>A0A2A9MHD3_BESBE</name>
<feature type="region of interest" description="Disordered" evidence="1">
    <location>
        <begin position="1321"/>
        <end position="1373"/>
    </location>
</feature>
<dbReference type="InterPro" id="IPR015943">
    <property type="entry name" value="WD40/YVTN_repeat-like_dom_sf"/>
</dbReference>
<dbReference type="OrthoDB" id="8883818at2759"/>
<feature type="region of interest" description="Disordered" evidence="1">
    <location>
        <begin position="1026"/>
        <end position="1082"/>
    </location>
</feature>
<feature type="compositionally biased region" description="Low complexity" evidence="1">
    <location>
        <begin position="1353"/>
        <end position="1365"/>
    </location>
</feature>
<evidence type="ECO:0008006" key="4">
    <source>
        <dbReference type="Google" id="ProtNLM"/>
    </source>
</evidence>
<dbReference type="RefSeq" id="XP_029219006.1">
    <property type="nucleotide sequence ID" value="XM_029364298.1"/>
</dbReference>
<organism evidence="2 3">
    <name type="scientific">Besnoitia besnoiti</name>
    <name type="common">Apicomplexan protozoan</name>
    <dbReference type="NCBI Taxonomy" id="94643"/>
    <lineage>
        <taxon>Eukaryota</taxon>
        <taxon>Sar</taxon>
        <taxon>Alveolata</taxon>
        <taxon>Apicomplexa</taxon>
        <taxon>Conoidasida</taxon>
        <taxon>Coccidia</taxon>
        <taxon>Eucoccidiorida</taxon>
        <taxon>Eimeriorina</taxon>
        <taxon>Sarcocystidae</taxon>
        <taxon>Besnoitia</taxon>
    </lineage>
</organism>
<feature type="compositionally biased region" description="Basic and acidic residues" evidence="1">
    <location>
        <begin position="1034"/>
        <end position="1043"/>
    </location>
</feature>
<evidence type="ECO:0000313" key="2">
    <source>
        <dbReference type="EMBL" id="PFH34997.1"/>
    </source>
</evidence>
<evidence type="ECO:0000256" key="1">
    <source>
        <dbReference type="SAM" id="MobiDB-lite"/>
    </source>
</evidence>
<feature type="compositionally biased region" description="Acidic residues" evidence="1">
    <location>
        <begin position="671"/>
        <end position="680"/>
    </location>
</feature>
<dbReference type="PANTHER" id="PTHR44163:SF1">
    <property type="entry name" value="U3 SMALL NUCLEOLAR RNA-ASSOCIATED PROTEIN 4 HOMOLOG"/>
    <property type="match status" value="1"/>
</dbReference>
<dbReference type="InterPro" id="IPR001680">
    <property type="entry name" value="WD40_rpt"/>
</dbReference>
<sequence length="1373" mass="145413">METDLVCCRCVEVKAVGVEALAASPDSRWLAVARSNATVEIYDTATNSLSVRLSDESCTSTRSLLWVPASPRAAVVAYEAAAAKAGEYVSFTERRRALAAKRGAEETDYEKDDFACDLYEWRLLTAGLHGVVSEWNLRTLRIQSETPSYGGAIFSLSAPPHGAPANFFAAACDDGRVRLFAVQGAPARAALSSTRQTPAARKHTDSDSESDSDDDGIEGADEDGILLKASLPKTAARLLSVSWYAPGLLFAATAASTILRFSASTLSASVSLSAFTSHLGAGTFVADGKMILVNASQTRQVNQQKGESGDEKLNGKKGSSAAPVLVWCLYSLPSVHLLLSGDSSGCVTVWSVPTCVALRRLQLHAADVLNLEAHAVVPVGGSDREDRNGELKRSLPRDRAIVTVVSCGVDGKLSIGFRQKDGDWTVGPAKYPHACDIRGLALLPPPQGSAGNRKRLVHLAPPSSLVAWTGAVDGVVRCTERLTGISRVRGPAPTLPFDPLAAGVLPHINVAASGRDGLVLACSDNGLELWNISPLSSSPSMSLLSSSPLASSTSLSTSSPSSASIVKLLRVSLRDSLRPQCGDIAPDGTLVAAGSRRGLHLFGLHLKELEVVDVEGGSGCDSVRDVRALRFISDTVLVCCCSARPKSSSRRRFSFSSQKEGSTHTSRTDAGEGEGEEDAEGNGAHANKTRTTAVSLAAAAIESEWNAVRDTGAEERFGSLSGGAYRVVCLDVWRGGKVLGELGVFPYPVRSFETSDDGALLSCLFSSGSLVVVSLADFSPLRFFPAFPLSAGMPIVCACFSPSPSEEGGAGEERRGERKRKICLFSSQRQYCVVPLLDDESAGGERTERRLKEAARNADGQGDVHGRGEKKIKIRQVRLSRICAYRAFFLADSSFFVWASVPGRMLPLGCRCIPAFCIAPSDGPIVSAVWLDKSALFSPKPELEEVTDPCSPQSCASLSSSSSVSASLSSSSVLLCLTPSVVCHLPLSSSSRLTRLASPLSIPLSKPVSCSVSSCARSAISSASASPAAQGSNARDEDACEGLKRKRRRGKSGDSSAVASSSGSSGSEAEEEEAEEAVNFSSSLASSTLTRGTVSIHIRRAPEALCPRSLAAACSSSLHMPPSPFSASFASPHVSIAPLPLYASGRPLRSLAVSSPLHNGVFELLSPSMRHLHLLHSQLSSPFAAGRRGCARKKKAFACDEESRCSAASSPSPRTSLSTTCSSPSSFCSGFAAFAENGRYDGVLSEVAEGKKKKRQKRADGGDEEESRSILVAERQAMALERDRQGACAPLFHDKSRFFVLRRSPGHGFLSLLCVPQREEKKKGKRVAAENRAKKEEEQQKTRQMLMIVEALEGAAGEPEGMPAPFNRKRYGT</sequence>